<dbReference type="Proteomes" id="UP000887560">
    <property type="component" value="Unplaced"/>
</dbReference>
<proteinExistence type="predicted"/>
<dbReference type="Gene3D" id="3.30.830.10">
    <property type="entry name" value="Metalloenzyme, LuxS/M16 peptidase-like"/>
    <property type="match status" value="1"/>
</dbReference>
<sequence length="621" mass="72615">MYIMLHQYLTEVHYVNSKGEDAGVVFSEQMSKEHNMDLLVNRLMRKYLYPEGHPYSFEAGGIASEIIKDSGNISELTEYRRKYFHLNNMLITITGAVNDDELIDKILQLEREYFNRIPVNFIRPFQTKLPPIRTITREESIPYDEEKLGMCQISWRGPPGSSVYHQKALCILFQYMHFYLVQHLIDVKHPYCTSIDITLTVGSDCEITATLYDVPAQQFEYFMRGSTFYGQLKNPEHDQTSEIRKRFFQSISLISESEEFNIKYLHSIMDNETRNFRETFEENLHSFVAGAMKNHHLYATSLDINQYSTRTALGLRLQEYEKMVEARKNRLGVSGLEEKARRYRTADEENKRNKPTPEVIRPFILKSVEFNTIQVNRTIKYNWPINTTVYNLQSDFIESYLFIDTMELPKKLRKFLPLFKEIVFNSNKFIDGDVIPIDDIVQQSSRDLISATIFMGVENYFQQFATLKLRVVLENYNKLSEWSNIFIKQISLDLNAILAGAGSLADNGREDIKSRVKIGRFLMKTLLYENESYNCIFDNISSQKLHIHIANIEDEQQEVKIIDYLQQIIDYMSTAPKMLKIAGNFDQLEQEFKSGSDWNFLRGNSSIESQRVSDIILIFQN</sequence>
<reference evidence="3" key="1">
    <citation type="submission" date="2022-11" db="UniProtKB">
        <authorList>
            <consortium name="WormBaseParasite"/>
        </authorList>
    </citation>
    <scope>IDENTIFICATION</scope>
</reference>
<protein>
    <submittedName>
        <fullName evidence="3">Peptidase M16 C-terminal domain-containing protein</fullName>
    </submittedName>
</protein>
<evidence type="ECO:0000313" key="2">
    <source>
        <dbReference type="Proteomes" id="UP000887560"/>
    </source>
</evidence>
<dbReference type="Pfam" id="PF05193">
    <property type="entry name" value="Peptidase_M16_C"/>
    <property type="match status" value="1"/>
</dbReference>
<organism evidence="2 3">
    <name type="scientific">Meloidogyne floridensis</name>
    <dbReference type="NCBI Taxonomy" id="298350"/>
    <lineage>
        <taxon>Eukaryota</taxon>
        <taxon>Metazoa</taxon>
        <taxon>Ecdysozoa</taxon>
        <taxon>Nematoda</taxon>
        <taxon>Chromadorea</taxon>
        <taxon>Rhabditida</taxon>
        <taxon>Tylenchina</taxon>
        <taxon>Tylenchomorpha</taxon>
        <taxon>Tylenchoidea</taxon>
        <taxon>Meloidogynidae</taxon>
        <taxon>Meloidogyninae</taxon>
        <taxon>Meloidogyne</taxon>
    </lineage>
</organism>
<name>A0A915NKJ2_9BILA</name>
<dbReference type="GO" id="GO:0046872">
    <property type="term" value="F:metal ion binding"/>
    <property type="evidence" value="ECO:0007669"/>
    <property type="project" value="InterPro"/>
</dbReference>
<dbReference type="InterPro" id="IPR007863">
    <property type="entry name" value="Peptidase_M16_C"/>
</dbReference>
<evidence type="ECO:0000313" key="3">
    <source>
        <dbReference type="WBParaSite" id="scf7180000418114.g2098"/>
    </source>
</evidence>
<keyword evidence="2" id="KW-1185">Reference proteome</keyword>
<dbReference type="WBParaSite" id="scf7180000418114.g2098">
    <property type="protein sequence ID" value="scf7180000418114.g2098"/>
    <property type="gene ID" value="scf7180000418114.g2098"/>
</dbReference>
<feature type="domain" description="Peptidase M16 C-terminal" evidence="1">
    <location>
        <begin position="74"/>
        <end position="207"/>
    </location>
</feature>
<dbReference type="InterPro" id="IPR011249">
    <property type="entry name" value="Metalloenz_LuxS/M16"/>
</dbReference>
<dbReference type="AlphaFoldDB" id="A0A915NKJ2"/>
<dbReference type="SUPFAM" id="SSF63411">
    <property type="entry name" value="LuxS/MPP-like metallohydrolase"/>
    <property type="match status" value="1"/>
</dbReference>
<dbReference type="PANTHER" id="PTHR43016:SF16">
    <property type="entry name" value="METALLOPROTEASE, PUTATIVE (AFU_ORTHOLOGUE AFUA_4G07610)-RELATED"/>
    <property type="match status" value="1"/>
</dbReference>
<accession>A0A915NKJ2</accession>
<evidence type="ECO:0000259" key="1">
    <source>
        <dbReference type="Pfam" id="PF05193"/>
    </source>
</evidence>
<dbReference type="PANTHER" id="PTHR43016">
    <property type="entry name" value="PRESEQUENCE PROTEASE"/>
    <property type="match status" value="1"/>
</dbReference>